<keyword evidence="2" id="KW-1133">Transmembrane helix</keyword>
<dbReference type="OrthoDB" id="552599at2759"/>
<dbReference type="AlphaFoldDB" id="D8TW74"/>
<dbReference type="EMBL" id="GL378340">
    <property type="protein sequence ID" value="EFJ48426.1"/>
    <property type="molecule type" value="Genomic_DNA"/>
</dbReference>
<evidence type="ECO:0000256" key="2">
    <source>
        <dbReference type="SAM" id="Phobius"/>
    </source>
</evidence>
<name>D8TW74_VOLCA</name>
<accession>D8TW74</accession>
<gene>
    <name evidence="3" type="ORF">VOLCADRAFT_91110</name>
</gene>
<evidence type="ECO:0000313" key="4">
    <source>
        <dbReference type="Proteomes" id="UP000001058"/>
    </source>
</evidence>
<evidence type="ECO:0000313" key="3">
    <source>
        <dbReference type="EMBL" id="EFJ48426.1"/>
    </source>
</evidence>
<dbReference type="Proteomes" id="UP000001058">
    <property type="component" value="Unassembled WGS sequence"/>
</dbReference>
<proteinExistence type="predicted"/>
<dbReference type="GeneID" id="9617951"/>
<protein>
    <submittedName>
        <fullName evidence="3">Uncharacterized protein</fullName>
    </submittedName>
</protein>
<dbReference type="KEGG" id="vcn:VOLCADRAFT_91110"/>
<organism evidence="4">
    <name type="scientific">Volvox carteri f. nagariensis</name>
    <dbReference type="NCBI Taxonomy" id="3068"/>
    <lineage>
        <taxon>Eukaryota</taxon>
        <taxon>Viridiplantae</taxon>
        <taxon>Chlorophyta</taxon>
        <taxon>core chlorophytes</taxon>
        <taxon>Chlorophyceae</taxon>
        <taxon>CS clade</taxon>
        <taxon>Chlamydomonadales</taxon>
        <taxon>Volvocaceae</taxon>
        <taxon>Volvox</taxon>
    </lineage>
</organism>
<evidence type="ECO:0000256" key="1">
    <source>
        <dbReference type="SAM" id="MobiDB-lite"/>
    </source>
</evidence>
<keyword evidence="2" id="KW-0812">Transmembrane</keyword>
<feature type="compositionally biased region" description="Low complexity" evidence="1">
    <location>
        <begin position="58"/>
        <end position="81"/>
    </location>
</feature>
<keyword evidence="2" id="KW-0472">Membrane</keyword>
<feature type="transmembrane region" description="Helical" evidence="2">
    <location>
        <begin position="244"/>
        <end position="266"/>
    </location>
</feature>
<dbReference type="RefSeq" id="XP_002950680.1">
    <property type="nucleotide sequence ID" value="XM_002950634.1"/>
</dbReference>
<feature type="compositionally biased region" description="Basic and acidic residues" evidence="1">
    <location>
        <begin position="1"/>
        <end position="11"/>
    </location>
</feature>
<feature type="region of interest" description="Disordered" evidence="1">
    <location>
        <begin position="1"/>
        <end position="83"/>
    </location>
</feature>
<reference evidence="3 4" key="1">
    <citation type="journal article" date="2010" name="Science">
        <title>Genomic analysis of organismal complexity in the multicellular green alga Volvox carteri.</title>
        <authorList>
            <person name="Prochnik S.E."/>
            <person name="Umen J."/>
            <person name="Nedelcu A.M."/>
            <person name="Hallmann A."/>
            <person name="Miller S.M."/>
            <person name="Nishii I."/>
            <person name="Ferris P."/>
            <person name="Kuo A."/>
            <person name="Mitros T."/>
            <person name="Fritz-Laylin L.K."/>
            <person name="Hellsten U."/>
            <person name="Chapman J."/>
            <person name="Simakov O."/>
            <person name="Rensing S.A."/>
            <person name="Terry A."/>
            <person name="Pangilinan J."/>
            <person name="Kapitonov V."/>
            <person name="Jurka J."/>
            <person name="Salamov A."/>
            <person name="Shapiro H."/>
            <person name="Schmutz J."/>
            <person name="Grimwood J."/>
            <person name="Lindquist E."/>
            <person name="Lucas S."/>
            <person name="Grigoriev I.V."/>
            <person name="Schmitt R."/>
            <person name="Kirk D."/>
            <person name="Rokhsar D.S."/>
        </authorList>
    </citation>
    <scope>NUCLEOTIDE SEQUENCE [LARGE SCALE GENOMIC DNA]</scope>
    <source>
        <strain evidence="4">f. Nagariensis / Eve</strain>
    </source>
</reference>
<sequence length="357" mass="37222">MVGIYSDRDGEVEGEDVDLQRTQGRGYPRGSQPSSSQPARHQPASCPGHPIGPREFHAQQTTSASSAPSHGNSSNSSSSSGDGQVKVNVTVLAKTITVPYSVQTLSGGATACPPCDVSLLAKLRRGVATAARALLENTATACTVQKEGTMARRQLQRQRRRRILAEATAAAPPSIFNDPQTLATQVSRALNVAVQVIGVDDPEVSGEALISPTSNTAAGGTVVTGSGGGGDDEGKRSSHISTGAVVGIVLGLVGGAVLLWGALYFARLGRPRSGMRSTAATAQYDSRRGVDGVDPRVILWQNTCAEAAVARNGGPQRTHYPTLAQVQHVIAVPEPPRRKRMTDLNVDMVAGSNQYAT</sequence>
<dbReference type="InParanoid" id="D8TW74"/>
<keyword evidence="4" id="KW-1185">Reference proteome</keyword>